<dbReference type="EMBL" id="RJKX01000013">
    <property type="protein sequence ID" value="ROQ00193.1"/>
    <property type="molecule type" value="Genomic_DNA"/>
</dbReference>
<evidence type="ECO:0000256" key="1">
    <source>
        <dbReference type="SAM" id="MobiDB-lite"/>
    </source>
</evidence>
<feature type="compositionally biased region" description="Low complexity" evidence="1">
    <location>
        <begin position="69"/>
        <end position="80"/>
    </location>
</feature>
<dbReference type="AlphaFoldDB" id="A0A3N1M932"/>
<evidence type="ECO:0008006" key="4">
    <source>
        <dbReference type="Google" id="ProtNLM"/>
    </source>
</evidence>
<keyword evidence="3" id="KW-1185">Reference proteome</keyword>
<dbReference type="Proteomes" id="UP000278222">
    <property type="component" value="Unassembled WGS sequence"/>
</dbReference>
<comment type="caution">
    <text evidence="2">The sequence shown here is derived from an EMBL/GenBank/DDBJ whole genome shotgun (WGS) entry which is preliminary data.</text>
</comment>
<gene>
    <name evidence="2" type="ORF">EDC65_1989</name>
</gene>
<reference evidence="2 3" key="1">
    <citation type="submission" date="2018-11" db="EMBL/GenBank/DDBJ databases">
        <title>Genomic Encyclopedia of Type Strains, Phase IV (KMG-IV): sequencing the most valuable type-strain genomes for metagenomic binning, comparative biology and taxonomic classification.</title>
        <authorList>
            <person name="Goeker M."/>
        </authorList>
    </citation>
    <scope>NUCLEOTIDE SEQUENCE [LARGE SCALE GENOMIC DNA]</scope>
    <source>
        <strain evidence="2 3">DSM 5900</strain>
    </source>
</reference>
<evidence type="ECO:0000313" key="2">
    <source>
        <dbReference type="EMBL" id="ROQ00193.1"/>
    </source>
</evidence>
<organism evidence="2 3">
    <name type="scientific">Stella humosa</name>
    <dbReference type="NCBI Taxonomy" id="94"/>
    <lineage>
        <taxon>Bacteria</taxon>
        <taxon>Pseudomonadati</taxon>
        <taxon>Pseudomonadota</taxon>
        <taxon>Alphaproteobacteria</taxon>
        <taxon>Rhodospirillales</taxon>
        <taxon>Stellaceae</taxon>
        <taxon>Stella</taxon>
    </lineage>
</organism>
<proteinExistence type="predicted"/>
<protein>
    <recommendedName>
        <fullName evidence="4">Homeodomain-like domain-containing protein</fullName>
    </recommendedName>
</protein>
<accession>A0A3N1M932</accession>
<dbReference type="RefSeq" id="WP_123689499.1">
    <property type="nucleotide sequence ID" value="NZ_AP019700.1"/>
</dbReference>
<name>A0A3N1M932_9PROT</name>
<evidence type="ECO:0000313" key="3">
    <source>
        <dbReference type="Proteomes" id="UP000278222"/>
    </source>
</evidence>
<feature type="region of interest" description="Disordered" evidence="1">
    <location>
        <begin position="60"/>
        <end position="83"/>
    </location>
</feature>
<sequence length="187" mass="19425">MTAEIEEGRANPSWPPTRDALAEALAAGQTLAVIGRRLGRSPASVSLLAARYGLRSARAAGRLPPSVPPGRSRAPAAGARPWPPSDDAMAELAAAGVGDGRAAALFGVHPSTYRAWRRRLRDRNGPAAGGDGPAADAADYGYRAGLDWPAWARFGDDPQAVRGDRIGRILRPMTVVEGTSSLALLAG</sequence>